<comment type="caution">
    <text evidence="6">The sequence shown here is derived from an EMBL/GenBank/DDBJ whole genome shotgun (WGS) entry which is preliminary data.</text>
</comment>
<dbReference type="AlphaFoldDB" id="A0AA46AF66"/>
<evidence type="ECO:0000313" key="6">
    <source>
        <dbReference type="EMBL" id="SMP18807.1"/>
    </source>
</evidence>
<proteinExistence type="predicted"/>
<dbReference type="Pfam" id="PF00015">
    <property type="entry name" value="MCPsignal"/>
    <property type="match status" value="1"/>
</dbReference>
<dbReference type="InterPro" id="IPR004089">
    <property type="entry name" value="MCPsignal_dom"/>
</dbReference>
<dbReference type="PANTHER" id="PTHR32089">
    <property type="entry name" value="METHYL-ACCEPTING CHEMOTAXIS PROTEIN MCPB"/>
    <property type="match status" value="1"/>
</dbReference>
<name>A0AA46AF66_9AQUI</name>
<evidence type="ECO:0000256" key="2">
    <source>
        <dbReference type="PROSITE-ProRule" id="PRU00284"/>
    </source>
</evidence>
<feature type="coiled-coil region" evidence="3">
    <location>
        <begin position="212"/>
        <end position="239"/>
    </location>
</feature>
<dbReference type="Pfam" id="PF13682">
    <property type="entry name" value="CZB"/>
    <property type="match status" value="1"/>
</dbReference>
<accession>A0AA46AF66</accession>
<dbReference type="Proteomes" id="UP001157947">
    <property type="component" value="Unassembled WGS sequence"/>
</dbReference>
<keyword evidence="1 2" id="KW-0807">Transducer</keyword>
<dbReference type="Gene3D" id="6.10.250.3200">
    <property type="match status" value="1"/>
</dbReference>
<dbReference type="GO" id="GO:0016020">
    <property type="term" value="C:membrane"/>
    <property type="evidence" value="ECO:0007669"/>
    <property type="project" value="InterPro"/>
</dbReference>
<reference evidence="6" key="1">
    <citation type="submission" date="2017-05" db="EMBL/GenBank/DDBJ databases">
        <authorList>
            <person name="Varghese N."/>
            <person name="Submissions S."/>
        </authorList>
    </citation>
    <scope>NUCLEOTIDE SEQUENCE</scope>
    <source>
        <strain evidence="6">DSM 18763</strain>
    </source>
</reference>
<dbReference type="SUPFAM" id="SSF58104">
    <property type="entry name" value="Methyl-accepting chemotaxis protein (MCP) signaling domain"/>
    <property type="match status" value="1"/>
</dbReference>
<dbReference type="PANTHER" id="PTHR32089:SF112">
    <property type="entry name" value="LYSOZYME-LIKE PROTEIN-RELATED"/>
    <property type="match status" value="1"/>
</dbReference>
<sequence>MEKISSLQKVQYLNIISIALFSFALVIEIYKHGFDFIRILNFINFITAWLIFVNIRKAQNTLKIVSNILSDAKVGHLEGRIVLLKDGGEMKEMANNLNDFLDQVEVFLREIKTPIEYAAEGKFYRKVVSDGFKGEFKLLADALNIPLEKMKENQFFIERVKLNAKLGELGGGITAGLTIIQQDLLKTIDRAKLIVEKSKETASASQEGVKILEEIVNNLNNLTALIEESNKVIEHLAEKTENVNLVINLIKDIAEQTNLLALNAAIEAARAGEMGRGFAVVADEVRKLAERTQKATDEVTQSLTQLKEESKNTLEKSESMTAIARNSAQYVSNFKTTIYKFNENANITSKIADLVEKVIFVTKSKLDHIIFKNKAYGSVYHLQPMTFYKPHTECAFGKWYYSDGKKEFGNDEYFIRIETPHELVHKYVYENAKYLESPNPEIEVVKHKEEIIYNFEKMEEASDELFKLLDKNIEDTEKEYNIK</sequence>
<dbReference type="InterPro" id="IPR025991">
    <property type="entry name" value="Chemoreceptor_zinc-bind_dom"/>
</dbReference>
<evidence type="ECO:0000256" key="3">
    <source>
        <dbReference type="SAM" id="Coils"/>
    </source>
</evidence>
<dbReference type="GO" id="GO:0007165">
    <property type="term" value="P:signal transduction"/>
    <property type="evidence" value="ECO:0007669"/>
    <property type="project" value="UniProtKB-KW"/>
</dbReference>
<dbReference type="Gene3D" id="1.20.120.1530">
    <property type="match status" value="1"/>
</dbReference>
<organism evidence="6 7">
    <name type="scientific">Venenivibrio stagnispumantis</name>
    <dbReference type="NCBI Taxonomy" id="407998"/>
    <lineage>
        <taxon>Bacteria</taxon>
        <taxon>Pseudomonadati</taxon>
        <taxon>Aquificota</taxon>
        <taxon>Aquificia</taxon>
        <taxon>Aquificales</taxon>
        <taxon>Hydrogenothermaceae</taxon>
        <taxon>Venenivibrio</taxon>
    </lineage>
</organism>
<dbReference type="SMART" id="SM00283">
    <property type="entry name" value="MA"/>
    <property type="match status" value="1"/>
</dbReference>
<feature type="transmembrane region" description="Helical" evidence="4">
    <location>
        <begin position="12"/>
        <end position="30"/>
    </location>
</feature>
<keyword evidence="4" id="KW-0472">Membrane</keyword>
<keyword evidence="7" id="KW-1185">Reference proteome</keyword>
<dbReference type="PROSITE" id="PS50111">
    <property type="entry name" value="CHEMOTAXIS_TRANSDUC_2"/>
    <property type="match status" value="1"/>
</dbReference>
<keyword evidence="4" id="KW-1133">Transmembrane helix</keyword>
<keyword evidence="4" id="KW-0812">Transmembrane</keyword>
<protein>
    <submittedName>
        <fullName evidence="6">Methyl-accepting chemotaxis protein</fullName>
    </submittedName>
</protein>
<evidence type="ECO:0000259" key="5">
    <source>
        <dbReference type="PROSITE" id="PS50111"/>
    </source>
</evidence>
<evidence type="ECO:0000313" key="7">
    <source>
        <dbReference type="Proteomes" id="UP001157947"/>
    </source>
</evidence>
<dbReference type="EMBL" id="FXTX01000018">
    <property type="protein sequence ID" value="SMP18807.1"/>
    <property type="molecule type" value="Genomic_DNA"/>
</dbReference>
<feature type="domain" description="Methyl-accepting transducer" evidence="5">
    <location>
        <begin position="174"/>
        <end position="383"/>
    </location>
</feature>
<keyword evidence="3" id="KW-0175">Coiled coil</keyword>
<feature type="transmembrane region" description="Helical" evidence="4">
    <location>
        <begin position="36"/>
        <end position="55"/>
    </location>
</feature>
<gene>
    <name evidence="6" type="ORF">SAMN06264868_1188</name>
</gene>
<evidence type="ECO:0000256" key="1">
    <source>
        <dbReference type="ARBA" id="ARBA00023224"/>
    </source>
</evidence>
<dbReference type="Gene3D" id="1.20.120.30">
    <property type="entry name" value="Aspartate receptor, ligand-binding domain"/>
    <property type="match status" value="1"/>
</dbReference>
<evidence type="ECO:0000256" key="4">
    <source>
        <dbReference type="SAM" id="Phobius"/>
    </source>
</evidence>